<evidence type="ECO:0000313" key="2">
    <source>
        <dbReference type="Proteomes" id="UP000276437"/>
    </source>
</evidence>
<sequence length="47" mass="5446">MFNYPSRYHRSKMLDMGDMMDSTLFKVLAVGALVWIGAKAIHHMMED</sequence>
<dbReference type="EMBL" id="AP018449">
    <property type="protein sequence ID" value="BBB90630.1"/>
    <property type="molecule type" value="Genomic_DNA"/>
</dbReference>
<keyword evidence="2" id="KW-1185">Reference proteome</keyword>
<organism evidence="1 2">
    <name type="scientific">Methylomusa anaerophila</name>
    <dbReference type="NCBI Taxonomy" id="1930071"/>
    <lineage>
        <taxon>Bacteria</taxon>
        <taxon>Bacillati</taxon>
        <taxon>Bacillota</taxon>
        <taxon>Negativicutes</taxon>
        <taxon>Selenomonadales</taxon>
        <taxon>Sporomusaceae</taxon>
        <taxon>Methylomusa</taxon>
    </lineage>
</organism>
<dbReference type="KEGG" id="mana:MAMMFC1_01288"/>
<accession>A0A348AHT2</accession>
<evidence type="ECO:0000313" key="1">
    <source>
        <dbReference type="EMBL" id="BBB90630.1"/>
    </source>
</evidence>
<gene>
    <name evidence="1" type="ORF">MAMMFC1_01288</name>
</gene>
<dbReference type="RefSeq" id="WP_158618668.1">
    <property type="nucleotide sequence ID" value="NZ_AP018449.1"/>
</dbReference>
<dbReference type="AlphaFoldDB" id="A0A348AHT2"/>
<reference evidence="1 2" key="1">
    <citation type="journal article" date="2018" name="Int. J. Syst. Evol. Microbiol.">
        <title>Methylomusa anaerophila gen. nov., sp. nov., an anaerobic methanol-utilizing bacterium isolated from a microbial fuel cell.</title>
        <authorList>
            <person name="Amano N."/>
            <person name="Yamamuro A."/>
            <person name="Miyahara M."/>
            <person name="Kouzuma A."/>
            <person name="Abe T."/>
            <person name="Watanabe K."/>
        </authorList>
    </citation>
    <scope>NUCLEOTIDE SEQUENCE [LARGE SCALE GENOMIC DNA]</scope>
    <source>
        <strain evidence="1 2">MMFC1</strain>
    </source>
</reference>
<dbReference type="Proteomes" id="UP000276437">
    <property type="component" value="Chromosome"/>
</dbReference>
<name>A0A348AHT2_9FIRM</name>
<protein>
    <submittedName>
        <fullName evidence="1">Uncharacterized protein</fullName>
    </submittedName>
</protein>
<proteinExistence type="predicted"/>